<dbReference type="SUPFAM" id="SSF54631">
    <property type="entry name" value="CBS-domain pair"/>
    <property type="match status" value="1"/>
</dbReference>
<comment type="subcellular location">
    <subcellularLocation>
        <location evidence="1">Cell membrane</location>
        <topology evidence="1">Multi-pass membrane protein</topology>
    </subcellularLocation>
</comment>
<dbReference type="InterPro" id="IPR005496">
    <property type="entry name" value="Integral_membrane_TerC"/>
</dbReference>
<evidence type="ECO:0000256" key="3">
    <source>
        <dbReference type="ARBA" id="ARBA00022475"/>
    </source>
</evidence>
<dbReference type="Gene3D" id="3.30.465.10">
    <property type="match status" value="1"/>
</dbReference>
<evidence type="ECO:0000256" key="5">
    <source>
        <dbReference type="ARBA" id="ARBA00022737"/>
    </source>
</evidence>
<feature type="transmembrane region" description="Helical" evidence="10">
    <location>
        <begin position="184"/>
        <end position="202"/>
    </location>
</feature>
<dbReference type="PROSITE" id="PS51371">
    <property type="entry name" value="CBS"/>
    <property type="match status" value="1"/>
</dbReference>
<dbReference type="SUPFAM" id="SSF56176">
    <property type="entry name" value="FAD-binding/transporter-associated domain-like"/>
    <property type="match status" value="1"/>
</dbReference>
<keyword evidence="6 10" id="KW-1133">Transmembrane helix</keyword>
<dbReference type="AlphaFoldDB" id="A0A1M7TFZ0"/>
<dbReference type="OrthoDB" id="9805314at2"/>
<dbReference type="PANTHER" id="PTHR22777">
    <property type="entry name" value="HEMOLYSIN-RELATED"/>
    <property type="match status" value="1"/>
</dbReference>
<evidence type="ECO:0000256" key="6">
    <source>
        <dbReference type="ARBA" id="ARBA00022989"/>
    </source>
</evidence>
<dbReference type="Pfam" id="PF03741">
    <property type="entry name" value="TerC"/>
    <property type="match status" value="1"/>
</dbReference>
<dbReference type="InterPro" id="IPR044751">
    <property type="entry name" value="Ion_transp-like_CBS"/>
</dbReference>
<dbReference type="SMART" id="SM01091">
    <property type="entry name" value="CorC_HlyC"/>
    <property type="match status" value="1"/>
</dbReference>
<dbReference type="STRING" id="1121455.SAMN02745728_01972"/>
<dbReference type="InterPro" id="IPR016169">
    <property type="entry name" value="FAD-bd_PCMH_sub2"/>
</dbReference>
<keyword evidence="3" id="KW-1003">Cell membrane</keyword>
<dbReference type="EMBL" id="FRDI01000011">
    <property type="protein sequence ID" value="SHN69637.1"/>
    <property type="molecule type" value="Genomic_DNA"/>
</dbReference>
<evidence type="ECO:0000313" key="12">
    <source>
        <dbReference type="EMBL" id="SHN69637.1"/>
    </source>
</evidence>
<dbReference type="CDD" id="cd04590">
    <property type="entry name" value="CBS_pair_CorC_HlyC_assoc"/>
    <property type="match status" value="1"/>
</dbReference>
<keyword evidence="13" id="KW-1185">Reference proteome</keyword>
<accession>A0A1M7TFZ0</accession>
<dbReference type="RefSeq" id="WP_072697653.1">
    <property type="nucleotide sequence ID" value="NZ_FRDI01000011.1"/>
</dbReference>
<dbReference type="InterPro" id="IPR036318">
    <property type="entry name" value="FAD-bd_PCMH-like_sf"/>
</dbReference>
<keyword evidence="8 10" id="KW-0472">Membrane</keyword>
<evidence type="ECO:0000256" key="2">
    <source>
        <dbReference type="ARBA" id="ARBA00006337"/>
    </source>
</evidence>
<evidence type="ECO:0000256" key="9">
    <source>
        <dbReference type="PROSITE-ProRule" id="PRU00703"/>
    </source>
</evidence>
<keyword evidence="4 10" id="KW-0812">Transmembrane</keyword>
<reference evidence="12 13" key="1">
    <citation type="submission" date="2016-12" db="EMBL/GenBank/DDBJ databases">
        <authorList>
            <person name="Song W.-J."/>
            <person name="Kurnit D.M."/>
        </authorList>
    </citation>
    <scope>NUCLEOTIDE SEQUENCE [LARGE SCALE GENOMIC DNA]</scope>
    <source>
        <strain evidence="12 13">DSM 11393</strain>
    </source>
</reference>
<feature type="transmembrane region" description="Helical" evidence="10">
    <location>
        <begin position="128"/>
        <end position="149"/>
    </location>
</feature>
<feature type="transmembrane region" description="Helical" evidence="10">
    <location>
        <begin position="89"/>
        <end position="107"/>
    </location>
</feature>
<dbReference type="Proteomes" id="UP000186469">
    <property type="component" value="Unassembled WGS sequence"/>
</dbReference>
<dbReference type="GO" id="GO:0050660">
    <property type="term" value="F:flavin adenine dinucleotide binding"/>
    <property type="evidence" value="ECO:0007669"/>
    <property type="project" value="InterPro"/>
</dbReference>
<feature type="transmembrane region" description="Helical" evidence="10">
    <location>
        <begin position="12"/>
        <end position="36"/>
    </location>
</feature>
<dbReference type="InterPro" id="IPR005170">
    <property type="entry name" value="Transptr-assoc_dom"/>
</dbReference>
<evidence type="ECO:0000256" key="8">
    <source>
        <dbReference type="ARBA" id="ARBA00023136"/>
    </source>
</evidence>
<sequence>MELLVDPSIWIGLLTLVVLEVVLGIDNLVFIAILADKLPTHQRDKARILGLVLALAMRLLMLSLISWLVTLKTPLFDLWGYYQPSGKDLILLGGGLFLLFKATVELHERLEAPTSFHNPQKGRVSFRAVVIQIVALDMVFSLDAVITAVGMVQHLPVMMAAVIIAVGIMILASKPLTSFVSAHPSVIVLCLSFLLMIGFSLVAESFNFPVPKGYLYAAIGFSILIEFFNQVASRNLKKQESKRPLKMRTAETILRFFGTGDTDSNEDKNEFDAVDEAENKAIQAETQNMLYSILTLTDRSVRSIMTPRADIDWIDIEDSLEKIQRLVENSSHNFFPVRCKDTDELIGVIKDKELLVKINFHAKANNNIDLKTIAHPPFVVQESLGVLRLMDLMRQSKERFAFIANEYGAILGIVTLQDIFEAIAGEFPDVGEDPDIFQEAPNVWLVDAGTDLHRLEFSLESGVFVENAGDYVTLGGFLTKLKGELPKTGEVLEFGNFRFEIVSANKRKLEEVKITRIVH</sequence>
<evidence type="ECO:0000256" key="10">
    <source>
        <dbReference type="SAM" id="Phobius"/>
    </source>
</evidence>
<protein>
    <submittedName>
        <fullName evidence="12">Membrane protein TerC, possibly involved in tellurium resistance</fullName>
    </submittedName>
</protein>
<dbReference type="Pfam" id="PF00571">
    <property type="entry name" value="CBS"/>
    <property type="match status" value="2"/>
</dbReference>
<dbReference type="InterPro" id="IPR046342">
    <property type="entry name" value="CBS_dom_sf"/>
</dbReference>
<keyword evidence="7 9" id="KW-0129">CBS domain</keyword>
<organism evidence="12 13">
    <name type="scientific">Desulfovibrio litoralis DSM 11393</name>
    <dbReference type="NCBI Taxonomy" id="1121455"/>
    <lineage>
        <taxon>Bacteria</taxon>
        <taxon>Pseudomonadati</taxon>
        <taxon>Thermodesulfobacteriota</taxon>
        <taxon>Desulfovibrionia</taxon>
        <taxon>Desulfovibrionales</taxon>
        <taxon>Desulfovibrionaceae</taxon>
        <taxon>Desulfovibrio</taxon>
    </lineage>
</organism>
<gene>
    <name evidence="12" type="ORF">SAMN02745728_01972</name>
</gene>
<evidence type="ECO:0000256" key="4">
    <source>
        <dbReference type="ARBA" id="ARBA00022692"/>
    </source>
</evidence>
<dbReference type="InterPro" id="IPR000644">
    <property type="entry name" value="CBS_dom"/>
</dbReference>
<dbReference type="Pfam" id="PF03471">
    <property type="entry name" value="CorC_HlyC"/>
    <property type="match status" value="1"/>
</dbReference>
<evidence type="ECO:0000256" key="1">
    <source>
        <dbReference type="ARBA" id="ARBA00004651"/>
    </source>
</evidence>
<feature type="transmembrane region" description="Helical" evidence="10">
    <location>
        <begin position="48"/>
        <end position="69"/>
    </location>
</feature>
<feature type="domain" description="CBS" evidence="11">
    <location>
        <begin position="373"/>
        <end position="430"/>
    </location>
</feature>
<dbReference type="Gene3D" id="3.10.580.10">
    <property type="entry name" value="CBS-domain"/>
    <property type="match status" value="1"/>
</dbReference>
<feature type="transmembrane region" description="Helical" evidence="10">
    <location>
        <begin position="155"/>
        <end position="172"/>
    </location>
</feature>
<feature type="transmembrane region" description="Helical" evidence="10">
    <location>
        <begin position="214"/>
        <end position="232"/>
    </location>
</feature>
<comment type="similarity">
    <text evidence="2">Belongs to the UPF0053 family.</text>
</comment>
<dbReference type="GO" id="GO:0005886">
    <property type="term" value="C:plasma membrane"/>
    <property type="evidence" value="ECO:0007669"/>
    <property type="project" value="UniProtKB-SubCell"/>
</dbReference>
<name>A0A1M7TFZ0_9BACT</name>
<proteinExistence type="inferred from homology"/>
<evidence type="ECO:0000256" key="7">
    <source>
        <dbReference type="ARBA" id="ARBA00023122"/>
    </source>
</evidence>
<evidence type="ECO:0000259" key="11">
    <source>
        <dbReference type="PROSITE" id="PS51371"/>
    </source>
</evidence>
<evidence type="ECO:0000313" key="13">
    <source>
        <dbReference type="Proteomes" id="UP000186469"/>
    </source>
</evidence>
<keyword evidence="5" id="KW-0677">Repeat</keyword>
<dbReference type="PANTHER" id="PTHR22777:SF15">
    <property type="entry name" value="UPF0053 INNER MEMBRANE PROTEIN YOAE"/>
    <property type="match status" value="1"/>
</dbReference>